<feature type="transmembrane region" description="Helical" evidence="5">
    <location>
        <begin position="215"/>
        <end position="237"/>
    </location>
</feature>
<feature type="transmembrane region" description="Helical" evidence="5">
    <location>
        <begin position="332"/>
        <end position="353"/>
    </location>
</feature>
<dbReference type="InterPro" id="IPR036513">
    <property type="entry name" value="STAS_dom_sf"/>
</dbReference>
<dbReference type="Proteomes" id="UP000323454">
    <property type="component" value="Unassembled WGS sequence"/>
</dbReference>
<dbReference type="GO" id="GO:0016020">
    <property type="term" value="C:membrane"/>
    <property type="evidence" value="ECO:0007669"/>
    <property type="project" value="UniProtKB-SubCell"/>
</dbReference>
<dbReference type="Gene3D" id="3.30.750.24">
    <property type="entry name" value="STAS domain"/>
    <property type="match status" value="1"/>
</dbReference>
<dbReference type="InterPro" id="IPR001902">
    <property type="entry name" value="SLC26A/SulP_fam"/>
</dbReference>
<feature type="transmembrane region" description="Helical" evidence="5">
    <location>
        <begin position="38"/>
        <end position="57"/>
    </location>
</feature>
<keyword evidence="4 5" id="KW-0472">Membrane</keyword>
<feature type="transmembrane region" description="Helical" evidence="5">
    <location>
        <begin position="64"/>
        <end position="82"/>
    </location>
</feature>
<organism evidence="7 8">
    <name type="scientific">Solihabitans fulvus</name>
    <dbReference type="NCBI Taxonomy" id="1892852"/>
    <lineage>
        <taxon>Bacteria</taxon>
        <taxon>Bacillati</taxon>
        <taxon>Actinomycetota</taxon>
        <taxon>Actinomycetes</taxon>
        <taxon>Pseudonocardiales</taxon>
        <taxon>Pseudonocardiaceae</taxon>
        <taxon>Solihabitans</taxon>
    </lineage>
</organism>
<feature type="transmembrane region" description="Helical" evidence="5">
    <location>
        <begin position="178"/>
        <end position="203"/>
    </location>
</feature>
<reference evidence="7 8" key="1">
    <citation type="submission" date="2019-09" db="EMBL/GenBank/DDBJ databases">
        <title>Goodfellowia gen. nov., a new genus of the Pseudonocardineae related to Actinoalloteichus, containing Goodfellowia coeruleoviolacea gen. nov., comb. nov. gen. nov., comb. nov.</title>
        <authorList>
            <person name="Labeda D."/>
        </authorList>
    </citation>
    <scope>NUCLEOTIDE SEQUENCE [LARGE SCALE GENOMIC DNA]</scope>
    <source>
        <strain evidence="7 8">AN110305</strain>
    </source>
</reference>
<evidence type="ECO:0000313" key="7">
    <source>
        <dbReference type="EMBL" id="KAA2247282.1"/>
    </source>
</evidence>
<dbReference type="AlphaFoldDB" id="A0A5B2W9X2"/>
<feature type="transmembrane region" description="Helical" evidence="5">
    <location>
        <begin position="359"/>
        <end position="381"/>
    </location>
</feature>
<keyword evidence="2 5" id="KW-0812">Transmembrane</keyword>
<evidence type="ECO:0000256" key="1">
    <source>
        <dbReference type="ARBA" id="ARBA00004141"/>
    </source>
</evidence>
<dbReference type="PANTHER" id="PTHR11814">
    <property type="entry name" value="SULFATE TRANSPORTER"/>
    <property type="match status" value="1"/>
</dbReference>
<proteinExistence type="predicted"/>
<gene>
    <name evidence="7" type="ORF">F0L68_40335</name>
</gene>
<evidence type="ECO:0000259" key="6">
    <source>
        <dbReference type="PROSITE" id="PS50801"/>
    </source>
</evidence>
<evidence type="ECO:0000256" key="2">
    <source>
        <dbReference type="ARBA" id="ARBA00022692"/>
    </source>
</evidence>
<dbReference type="PROSITE" id="PS50801">
    <property type="entry name" value="STAS"/>
    <property type="match status" value="1"/>
</dbReference>
<protein>
    <submittedName>
        <fullName evidence="7">SulP family inorganic anion transporter</fullName>
    </submittedName>
</protein>
<name>A0A5B2W9X2_9PSEU</name>
<feature type="transmembrane region" description="Helical" evidence="5">
    <location>
        <begin position="102"/>
        <end position="127"/>
    </location>
</feature>
<feature type="transmembrane region" description="Helical" evidence="5">
    <location>
        <begin position="139"/>
        <end position="158"/>
    </location>
</feature>
<feature type="transmembrane region" description="Helical" evidence="5">
    <location>
        <begin position="388"/>
        <end position="419"/>
    </location>
</feature>
<dbReference type="RefSeq" id="WP_149855201.1">
    <property type="nucleotide sequence ID" value="NZ_VUOB01000117.1"/>
</dbReference>
<dbReference type="GO" id="GO:0055085">
    <property type="term" value="P:transmembrane transport"/>
    <property type="evidence" value="ECO:0007669"/>
    <property type="project" value="InterPro"/>
</dbReference>
<dbReference type="EMBL" id="VUOB01000117">
    <property type="protein sequence ID" value="KAA2247282.1"/>
    <property type="molecule type" value="Genomic_DNA"/>
</dbReference>
<comment type="caution">
    <text evidence="7">The sequence shown here is derived from an EMBL/GenBank/DDBJ whole genome shotgun (WGS) entry which is preliminary data.</text>
</comment>
<evidence type="ECO:0000256" key="3">
    <source>
        <dbReference type="ARBA" id="ARBA00022989"/>
    </source>
</evidence>
<dbReference type="OrthoDB" id="9771198at2"/>
<accession>A0A5B2W9X2</accession>
<feature type="transmembrane region" description="Helical" evidence="5">
    <location>
        <begin position="257"/>
        <end position="280"/>
    </location>
</feature>
<keyword evidence="8" id="KW-1185">Reference proteome</keyword>
<evidence type="ECO:0000256" key="4">
    <source>
        <dbReference type="ARBA" id="ARBA00023136"/>
    </source>
</evidence>
<comment type="subcellular location">
    <subcellularLocation>
        <location evidence="1">Membrane</location>
        <topology evidence="1">Multi-pass membrane protein</topology>
    </subcellularLocation>
</comment>
<dbReference type="SUPFAM" id="SSF52091">
    <property type="entry name" value="SpoIIaa-like"/>
    <property type="match status" value="1"/>
</dbReference>
<keyword evidence="3 5" id="KW-1133">Transmembrane helix</keyword>
<evidence type="ECO:0000313" key="8">
    <source>
        <dbReference type="Proteomes" id="UP000323454"/>
    </source>
</evidence>
<dbReference type="InterPro" id="IPR011547">
    <property type="entry name" value="SLC26A/SulP_dom"/>
</dbReference>
<dbReference type="CDD" id="cd07042">
    <property type="entry name" value="STAS_SulP_like_sulfate_transporter"/>
    <property type="match status" value="1"/>
</dbReference>
<reference evidence="7 8" key="2">
    <citation type="submission" date="2019-09" db="EMBL/GenBank/DDBJ databases">
        <authorList>
            <person name="Jin C."/>
        </authorList>
    </citation>
    <scope>NUCLEOTIDE SEQUENCE [LARGE SCALE GENOMIC DNA]</scope>
    <source>
        <strain evidence="7 8">AN110305</strain>
    </source>
</reference>
<dbReference type="InterPro" id="IPR002645">
    <property type="entry name" value="STAS_dom"/>
</dbReference>
<dbReference type="Pfam" id="PF00916">
    <property type="entry name" value="Sulfate_transp"/>
    <property type="match status" value="1"/>
</dbReference>
<dbReference type="Pfam" id="PF01740">
    <property type="entry name" value="STAS"/>
    <property type="match status" value="1"/>
</dbReference>
<sequence length="571" mass="58012">MSVAPVTGRRRSALARVRALLPSRADWDSVRRSPRRDLVAGVTVAIVALPLALGFGVSSGLGAAAGLVTAIVAGAVAAVFGGSNLQVSGPTGAMTVVLVPIVHAYGAGGVLTVGLTAGLLLMLLALARAGRYMRYVPAPVVEGFTLGIAGVIALQQIPAALGVPTPEGEKVVVVAARAVAAFVAHPNWPAIALAVGVAVVMLVGARWRPAVPFSLLAVAAATIVAEVTSLPAARIGALPATLPAPSLGFLHLADLGTLLPSAVAVAALAALESLLSATVADAMSVSERHDPDRELFGQGLANVVTPLFGGVPATAAIARTAVNVRSGARSRLAAFTHAIVLAVIVLAAAPLVARVPLAALAGVLLATAIRMIEVGSVRALARAGRGDALVLALTAVATLALDLVTAVIVGLVVAGALALRAVARAARVQEVPLDMGDHREEERALLAEHIVAYRLDGPLLFAAAHRFLLELTEVADVRVVILRMSRVSAIDGTGALVLRDAIERLEQRGITVLVSGVRPGHERALDALGVIDRLREDGRVFATTPAAIAHARDRLHRAGLLSGADEGGSGA</sequence>
<feature type="domain" description="STAS" evidence="6">
    <location>
        <begin position="440"/>
        <end position="551"/>
    </location>
</feature>
<evidence type="ECO:0000256" key="5">
    <source>
        <dbReference type="SAM" id="Phobius"/>
    </source>
</evidence>